<dbReference type="GO" id="GO:0032511">
    <property type="term" value="P:late endosome to vacuole transport via multivesicular body sorting pathway"/>
    <property type="evidence" value="ECO:0007669"/>
    <property type="project" value="TreeGrafter"/>
</dbReference>
<name>A0AAV9VNB5_9PEZI</name>
<organism evidence="3 4">
    <name type="scientific">Orbilia blumenaviensis</name>
    <dbReference type="NCBI Taxonomy" id="1796055"/>
    <lineage>
        <taxon>Eukaryota</taxon>
        <taxon>Fungi</taxon>
        <taxon>Dikarya</taxon>
        <taxon>Ascomycota</taxon>
        <taxon>Pezizomycotina</taxon>
        <taxon>Orbiliomycetes</taxon>
        <taxon>Orbiliales</taxon>
        <taxon>Orbiliaceae</taxon>
        <taxon>Orbilia</taxon>
    </lineage>
</organism>
<dbReference type="GO" id="GO:0005771">
    <property type="term" value="C:multivesicular body"/>
    <property type="evidence" value="ECO:0007669"/>
    <property type="project" value="TreeGrafter"/>
</dbReference>
<proteinExistence type="predicted"/>
<dbReference type="PANTHER" id="PTHR22761">
    <property type="entry name" value="CHARGED MULTIVESICULAR BODY PROTEIN"/>
    <property type="match status" value="1"/>
</dbReference>
<feature type="compositionally biased region" description="Basic and acidic residues" evidence="2">
    <location>
        <begin position="446"/>
        <end position="459"/>
    </location>
</feature>
<dbReference type="PANTHER" id="PTHR22761:SF18">
    <property type="entry name" value="SORTING PROTEIN SNF7 FAMILY PROTEIN, PUTATIVE (AFU_ORTHOLOGUE AFUA_2G16692)-RELATED"/>
    <property type="match status" value="1"/>
</dbReference>
<dbReference type="AlphaFoldDB" id="A0AAV9VNB5"/>
<dbReference type="Proteomes" id="UP001373714">
    <property type="component" value="Unassembled WGS sequence"/>
</dbReference>
<feature type="region of interest" description="Disordered" evidence="2">
    <location>
        <begin position="434"/>
        <end position="459"/>
    </location>
</feature>
<dbReference type="Gene3D" id="6.10.140.1230">
    <property type="match status" value="1"/>
</dbReference>
<sequence>MNELLSFILQQEDFRKARLPSLYSDFSPLQTTNPDGYTANITAWKSALAKATYAGLIPSSSSTAADHLILPITPQLLPSLSTREYGTPALACVINEGIASGEFMPLKQFLIKEGSIYYKPWVDPWKVLSWGLRQVGVGGGTAGNGKLVNGDIVVVKNVEEVAGRVVKFVAGRGKRDIDRVMTLEMLEHEVANESGVLGGVKEEEEGRGLSEKDMKVLVKFLSRDLGEAAVSGKTIKFKPTDSPLQPISQSDITTAQLKHLILTQTLKVDALSHKITQLQEKAKKAILSNNKITALSALKSKKMTEEQLRTVTNSLASLESVVMKIEQAVDNAELIDTLEQGSKVLAGLNKVTGGVERVEKVMDELQEQMDETDEISRIVTEPGTTKLDEIEGDVQEEFEMMIKEERERERKLEEEKRVREAEEEAKLLERLAGLNVADQIPQAATAEKDGEEQREALHA</sequence>
<dbReference type="GO" id="GO:0000815">
    <property type="term" value="C:ESCRT III complex"/>
    <property type="evidence" value="ECO:0007669"/>
    <property type="project" value="TreeGrafter"/>
</dbReference>
<comment type="caution">
    <text evidence="3">The sequence shown here is derived from an EMBL/GenBank/DDBJ whole genome shotgun (WGS) entry which is preliminary data.</text>
</comment>
<dbReference type="InterPro" id="IPR005024">
    <property type="entry name" value="Snf7_fam"/>
</dbReference>
<dbReference type="GO" id="GO:0009898">
    <property type="term" value="C:cytoplasmic side of plasma membrane"/>
    <property type="evidence" value="ECO:0007669"/>
    <property type="project" value="TreeGrafter"/>
</dbReference>
<keyword evidence="1" id="KW-0175">Coiled coil</keyword>
<gene>
    <name evidence="3" type="ORF">TWF730_000955</name>
</gene>
<dbReference type="Pfam" id="PF03357">
    <property type="entry name" value="Snf7"/>
    <property type="match status" value="1"/>
</dbReference>
<evidence type="ECO:0000256" key="2">
    <source>
        <dbReference type="SAM" id="MobiDB-lite"/>
    </source>
</evidence>
<keyword evidence="4" id="KW-1185">Reference proteome</keyword>
<dbReference type="GO" id="GO:0006900">
    <property type="term" value="P:vesicle budding from membrane"/>
    <property type="evidence" value="ECO:0007669"/>
    <property type="project" value="TreeGrafter"/>
</dbReference>
<evidence type="ECO:0000313" key="4">
    <source>
        <dbReference type="Proteomes" id="UP001373714"/>
    </source>
</evidence>
<reference evidence="3 4" key="1">
    <citation type="submission" date="2019-10" db="EMBL/GenBank/DDBJ databases">
        <authorList>
            <person name="Palmer J.M."/>
        </authorList>
    </citation>
    <scope>NUCLEOTIDE SEQUENCE [LARGE SCALE GENOMIC DNA]</scope>
    <source>
        <strain evidence="3 4">TWF730</strain>
    </source>
</reference>
<feature type="coiled-coil region" evidence="1">
    <location>
        <begin position="315"/>
        <end position="431"/>
    </location>
</feature>
<evidence type="ECO:0000313" key="3">
    <source>
        <dbReference type="EMBL" id="KAK6363523.1"/>
    </source>
</evidence>
<dbReference type="EMBL" id="JAVHNS010000001">
    <property type="protein sequence ID" value="KAK6363523.1"/>
    <property type="molecule type" value="Genomic_DNA"/>
</dbReference>
<accession>A0AAV9VNB5</accession>
<protein>
    <submittedName>
        <fullName evidence="3">Uncharacterized protein</fullName>
    </submittedName>
</protein>
<evidence type="ECO:0000256" key="1">
    <source>
        <dbReference type="SAM" id="Coils"/>
    </source>
</evidence>